<dbReference type="InterPro" id="IPR007627">
    <property type="entry name" value="RNA_pol_sigma70_r2"/>
</dbReference>
<sequence length="186" mass="20667">MAGTQHAFAVLFYRHRGRVFNSAYRRLSDASRAEEAVAIVFLECWRARRRARIVDGSLLPWLLAITTHVTANLSRSHRRYSRLLTLLPPAEATTDIALDIDEQLDGRKYREAIGRAIACLPRGDREVVELCLIEELAMTEAARVLDVPVGTVKSRLHRARKQLRTQLATAGIGGASPGCSHPSDAQ</sequence>
<feature type="domain" description="RNA polymerase sigma factor 70 region 4 type 2" evidence="6">
    <location>
        <begin position="110"/>
        <end position="163"/>
    </location>
</feature>
<dbReference type="Gene3D" id="1.10.10.10">
    <property type="entry name" value="Winged helix-like DNA-binding domain superfamily/Winged helix DNA-binding domain"/>
    <property type="match status" value="1"/>
</dbReference>
<dbReference type="Gene3D" id="1.10.1740.10">
    <property type="match status" value="1"/>
</dbReference>
<keyword evidence="3" id="KW-0731">Sigma factor</keyword>
<keyword evidence="4" id="KW-0804">Transcription</keyword>
<protein>
    <submittedName>
        <fullName evidence="7">RNA polymerase sigma factor</fullName>
    </submittedName>
</protein>
<dbReference type="GO" id="GO:0016987">
    <property type="term" value="F:sigma factor activity"/>
    <property type="evidence" value="ECO:0007669"/>
    <property type="project" value="UniProtKB-KW"/>
</dbReference>
<accession>A0A7C9TSC5</accession>
<comment type="similarity">
    <text evidence="1">Belongs to the sigma-70 factor family. ECF subfamily.</text>
</comment>
<comment type="caution">
    <text evidence="7">The sequence shown here is derived from an EMBL/GenBank/DDBJ whole genome shotgun (WGS) entry which is preliminary data.</text>
</comment>
<dbReference type="Pfam" id="PF04542">
    <property type="entry name" value="Sigma70_r2"/>
    <property type="match status" value="1"/>
</dbReference>
<dbReference type="NCBIfam" id="TIGR02937">
    <property type="entry name" value="sigma70-ECF"/>
    <property type="match status" value="1"/>
</dbReference>
<dbReference type="Pfam" id="PF08281">
    <property type="entry name" value="Sigma70_r4_2"/>
    <property type="match status" value="1"/>
</dbReference>
<gene>
    <name evidence="7" type="ORF">G3T37_10700</name>
</gene>
<evidence type="ECO:0000259" key="6">
    <source>
        <dbReference type="Pfam" id="PF08281"/>
    </source>
</evidence>
<evidence type="ECO:0000256" key="2">
    <source>
        <dbReference type="ARBA" id="ARBA00023015"/>
    </source>
</evidence>
<dbReference type="GO" id="GO:0006352">
    <property type="term" value="P:DNA-templated transcription initiation"/>
    <property type="evidence" value="ECO:0007669"/>
    <property type="project" value="InterPro"/>
</dbReference>
<dbReference type="Proteomes" id="UP000479756">
    <property type="component" value="Unassembled WGS sequence"/>
</dbReference>
<dbReference type="RefSeq" id="WP_163473889.1">
    <property type="nucleotide sequence ID" value="NZ_JACCFN010000001.1"/>
</dbReference>
<dbReference type="InterPro" id="IPR014284">
    <property type="entry name" value="RNA_pol_sigma-70_dom"/>
</dbReference>
<evidence type="ECO:0000256" key="1">
    <source>
        <dbReference type="ARBA" id="ARBA00010641"/>
    </source>
</evidence>
<organism evidence="7 8">
    <name type="scientific">Galbitalea soli</name>
    <dbReference type="NCBI Taxonomy" id="1268042"/>
    <lineage>
        <taxon>Bacteria</taxon>
        <taxon>Bacillati</taxon>
        <taxon>Actinomycetota</taxon>
        <taxon>Actinomycetes</taxon>
        <taxon>Micrococcales</taxon>
        <taxon>Microbacteriaceae</taxon>
        <taxon>Galbitalea</taxon>
    </lineage>
</organism>
<dbReference type="InterPro" id="IPR013325">
    <property type="entry name" value="RNA_pol_sigma_r2"/>
</dbReference>
<feature type="domain" description="RNA polymerase sigma-70 region 2" evidence="5">
    <location>
        <begin position="11"/>
        <end position="79"/>
    </location>
</feature>
<keyword evidence="2" id="KW-0805">Transcription regulation</keyword>
<dbReference type="InterPro" id="IPR013249">
    <property type="entry name" value="RNA_pol_sigma70_r4_t2"/>
</dbReference>
<dbReference type="InterPro" id="IPR013324">
    <property type="entry name" value="RNA_pol_sigma_r3/r4-like"/>
</dbReference>
<evidence type="ECO:0000259" key="5">
    <source>
        <dbReference type="Pfam" id="PF04542"/>
    </source>
</evidence>
<evidence type="ECO:0000256" key="3">
    <source>
        <dbReference type="ARBA" id="ARBA00023082"/>
    </source>
</evidence>
<dbReference type="InterPro" id="IPR036388">
    <property type="entry name" value="WH-like_DNA-bd_sf"/>
</dbReference>
<dbReference type="InterPro" id="IPR039425">
    <property type="entry name" value="RNA_pol_sigma-70-like"/>
</dbReference>
<dbReference type="AlphaFoldDB" id="A0A7C9TSC5"/>
<dbReference type="PANTHER" id="PTHR43133">
    <property type="entry name" value="RNA POLYMERASE ECF-TYPE SIGMA FACTO"/>
    <property type="match status" value="1"/>
</dbReference>
<dbReference type="CDD" id="cd06171">
    <property type="entry name" value="Sigma70_r4"/>
    <property type="match status" value="1"/>
</dbReference>
<evidence type="ECO:0000256" key="4">
    <source>
        <dbReference type="ARBA" id="ARBA00023163"/>
    </source>
</evidence>
<name>A0A7C9TSC5_9MICO</name>
<reference evidence="7 8" key="1">
    <citation type="journal article" date="2014" name="Int. J. Syst. Evol. Microbiol.">
        <title>Description of Galbitalea soli gen. nov., sp. nov., and Frondihabitans sucicola sp. nov.</title>
        <authorList>
            <person name="Kim S.J."/>
            <person name="Lim J.M."/>
            <person name="Ahn J.H."/>
            <person name="Weon H.Y."/>
            <person name="Hamada M."/>
            <person name="Suzuki K."/>
            <person name="Ahn T.Y."/>
            <person name="Kwon S.W."/>
        </authorList>
    </citation>
    <scope>NUCLEOTIDE SEQUENCE [LARGE SCALE GENOMIC DNA]</scope>
    <source>
        <strain evidence="7 8">NBRC 108727</strain>
    </source>
</reference>
<dbReference type="SUPFAM" id="SSF88659">
    <property type="entry name" value="Sigma3 and sigma4 domains of RNA polymerase sigma factors"/>
    <property type="match status" value="1"/>
</dbReference>
<keyword evidence="8" id="KW-1185">Reference proteome</keyword>
<dbReference type="EMBL" id="JAAGWZ010000003">
    <property type="protein sequence ID" value="NEM91824.1"/>
    <property type="molecule type" value="Genomic_DNA"/>
</dbReference>
<evidence type="ECO:0000313" key="7">
    <source>
        <dbReference type="EMBL" id="NEM91824.1"/>
    </source>
</evidence>
<proteinExistence type="inferred from homology"/>
<dbReference type="PANTHER" id="PTHR43133:SF25">
    <property type="entry name" value="RNA POLYMERASE SIGMA FACTOR RFAY-RELATED"/>
    <property type="match status" value="1"/>
</dbReference>
<dbReference type="SUPFAM" id="SSF88946">
    <property type="entry name" value="Sigma2 domain of RNA polymerase sigma factors"/>
    <property type="match status" value="1"/>
</dbReference>
<evidence type="ECO:0000313" key="8">
    <source>
        <dbReference type="Proteomes" id="UP000479756"/>
    </source>
</evidence>
<dbReference type="GO" id="GO:0003677">
    <property type="term" value="F:DNA binding"/>
    <property type="evidence" value="ECO:0007669"/>
    <property type="project" value="InterPro"/>
</dbReference>